<evidence type="ECO:0000259" key="1">
    <source>
        <dbReference type="Pfam" id="PF13521"/>
    </source>
</evidence>
<protein>
    <recommendedName>
        <fullName evidence="1">NadR/Ttd14 AAA domain-containing protein</fullName>
    </recommendedName>
</protein>
<dbReference type="InterPro" id="IPR033469">
    <property type="entry name" value="CYTH-like_dom_sf"/>
</dbReference>
<keyword evidence="3" id="KW-1185">Reference proteome</keyword>
<dbReference type="GO" id="GO:0070300">
    <property type="term" value="F:phosphatidic acid binding"/>
    <property type="evidence" value="ECO:0007669"/>
    <property type="project" value="TreeGrafter"/>
</dbReference>
<evidence type="ECO:0000313" key="2">
    <source>
        <dbReference type="EMBL" id="KAK2153304.1"/>
    </source>
</evidence>
<reference evidence="2" key="1">
    <citation type="journal article" date="2023" name="Mol. Biol. Evol.">
        <title>Third-Generation Sequencing Reveals the Adaptive Role of the Epigenome in Three Deep-Sea Polychaetes.</title>
        <authorList>
            <person name="Perez M."/>
            <person name="Aroh O."/>
            <person name="Sun Y."/>
            <person name="Lan Y."/>
            <person name="Juniper S.K."/>
            <person name="Young C.R."/>
            <person name="Angers B."/>
            <person name="Qian P.Y."/>
        </authorList>
    </citation>
    <scope>NUCLEOTIDE SEQUENCE</scope>
    <source>
        <strain evidence="2">P08H-3</strain>
    </source>
</reference>
<dbReference type="FunFam" id="3.40.50.300:FF:001321">
    <property type="entry name" value="Uncharacterized protein, isoform B"/>
    <property type="match status" value="1"/>
</dbReference>
<dbReference type="Gene3D" id="3.40.50.300">
    <property type="entry name" value="P-loop containing nucleotide triphosphate hydrolases"/>
    <property type="match status" value="1"/>
</dbReference>
<proteinExistence type="predicted"/>
<gene>
    <name evidence="2" type="ORF">LSH36_301g02081</name>
</gene>
<dbReference type="InterPro" id="IPR027417">
    <property type="entry name" value="P-loop_NTPase"/>
</dbReference>
<comment type="caution">
    <text evidence="2">The sequence shown here is derived from an EMBL/GenBank/DDBJ whole genome shotgun (WGS) entry which is preliminary data.</text>
</comment>
<dbReference type="Gene3D" id="2.40.320.10">
    <property type="entry name" value="Hypothetical Protein Pfu-838710-001"/>
    <property type="match status" value="1"/>
</dbReference>
<dbReference type="GO" id="GO:0005525">
    <property type="term" value="F:GTP binding"/>
    <property type="evidence" value="ECO:0007669"/>
    <property type="project" value="TreeGrafter"/>
</dbReference>
<dbReference type="PANTHER" id="PTHR34932:SF1">
    <property type="entry name" value="TRPL TRANSLOCATION DEFECT PROTEIN 14"/>
    <property type="match status" value="1"/>
</dbReference>
<evidence type="ECO:0000313" key="3">
    <source>
        <dbReference type="Proteomes" id="UP001208570"/>
    </source>
</evidence>
<dbReference type="SUPFAM" id="SSF55154">
    <property type="entry name" value="CYTH-like phosphatases"/>
    <property type="match status" value="1"/>
</dbReference>
<name>A0AAD9JHL0_9ANNE</name>
<dbReference type="AlphaFoldDB" id="A0AAD9JHL0"/>
<dbReference type="SUPFAM" id="SSF52540">
    <property type="entry name" value="P-loop containing nucleoside triphosphate hydrolases"/>
    <property type="match status" value="1"/>
</dbReference>
<dbReference type="Proteomes" id="UP001208570">
    <property type="component" value="Unassembled WGS sequence"/>
</dbReference>
<dbReference type="InterPro" id="IPR053227">
    <property type="entry name" value="TRPL-trafficking_regulator"/>
</dbReference>
<dbReference type="GO" id="GO:0035091">
    <property type="term" value="F:phosphatidylinositol binding"/>
    <property type="evidence" value="ECO:0007669"/>
    <property type="project" value="TreeGrafter"/>
</dbReference>
<dbReference type="InterPro" id="IPR038727">
    <property type="entry name" value="NadR/Ttd14_AAA_dom"/>
</dbReference>
<organism evidence="2 3">
    <name type="scientific">Paralvinella palmiformis</name>
    <dbReference type="NCBI Taxonomy" id="53620"/>
    <lineage>
        <taxon>Eukaryota</taxon>
        <taxon>Metazoa</taxon>
        <taxon>Spiralia</taxon>
        <taxon>Lophotrochozoa</taxon>
        <taxon>Annelida</taxon>
        <taxon>Polychaeta</taxon>
        <taxon>Sedentaria</taxon>
        <taxon>Canalipalpata</taxon>
        <taxon>Terebellida</taxon>
        <taxon>Terebelliformia</taxon>
        <taxon>Alvinellidae</taxon>
        <taxon>Paralvinella</taxon>
    </lineage>
</organism>
<accession>A0AAD9JHL0</accession>
<sequence length="483" mass="55318">MSQKVGKNNNKVYRLVLTGGPCGGKTTGQARLCTFFENLGWKVYRVPETATVLMGGGVKWTSLSEDEVYRFQGNLLSVMMQIEQTFYDLATSCNNNCLVICDRGTMDASAYMRPDEWEQMKEENGWNEVDLRDSRYNQVIHMISAAKGAEAFYHTESHITRHEGIDLARKLDDLTSQAWVGHPYFDVIDNSTDFERKITRMIAAVCNRLGIEAGDRLSLDSRKRKFLVASLPDDKVLFSKLVRADGIVDEAGIVMANSYPQFQDFIVVHDYLVTPNQKSQARIRRRGQNVKWDPVTSQWNLETGHWTYTHTIRRPEINKESPELKMQISSKEYELLLAQRDTNRYTIFKKRRCFLWNNQYFQMDIYQEPCHPRCKELIILETYTTMRGDDLKLPDFLDITREVTKEPYYSMYNLSRKDSSIDVLKNCSSTKVTQRTSLTKSLADVSISGCANGKATNGMPGLADAKENFANCESNGTMMNGHI</sequence>
<dbReference type="EMBL" id="JAODUP010000301">
    <property type="protein sequence ID" value="KAK2153304.1"/>
    <property type="molecule type" value="Genomic_DNA"/>
</dbReference>
<dbReference type="GO" id="GO:0045494">
    <property type="term" value="P:photoreceptor cell maintenance"/>
    <property type="evidence" value="ECO:0007669"/>
    <property type="project" value="TreeGrafter"/>
</dbReference>
<dbReference type="PANTHER" id="PTHR34932">
    <property type="entry name" value="TRPL TRANSLOCATION DEFECT PROTEIN 14"/>
    <property type="match status" value="1"/>
</dbReference>
<feature type="domain" description="NadR/Ttd14 AAA" evidence="1">
    <location>
        <begin position="14"/>
        <end position="197"/>
    </location>
</feature>
<dbReference type="Pfam" id="PF13521">
    <property type="entry name" value="AAA_28"/>
    <property type="match status" value="1"/>
</dbReference>